<keyword evidence="2" id="KW-1185">Reference proteome</keyword>
<dbReference type="GeneID" id="98290464"/>
<dbReference type="RefSeq" id="WP_347722324.1">
    <property type="nucleotide sequence ID" value="NZ_CP104395.1"/>
</dbReference>
<organism evidence="1 2">
    <name type="scientific">Candidatus Nanohalococcus occultus</name>
    <dbReference type="NCBI Taxonomy" id="2978047"/>
    <lineage>
        <taxon>Archaea</taxon>
        <taxon>Candidatus Nanohalarchaeota</taxon>
        <taxon>Candidatus Nanohalarchaeota incertae sedis</taxon>
        <taxon>Candidatus Nanohalococcus</taxon>
    </lineage>
</organism>
<accession>A0ABY8CE09</accession>
<dbReference type="Proteomes" id="UP001218034">
    <property type="component" value="Chromosome"/>
</dbReference>
<proteinExistence type="predicted"/>
<evidence type="ECO:0000313" key="2">
    <source>
        <dbReference type="Proteomes" id="UP001218034"/>
    </source>
</evidence>
<protein>
    <recommendedName>
        <fullName evidence="3">Zinc ribbon domain-containing protein</fullName>
    </recommendedName>
</protein>
<gene>
    <name evidence="1" type="ORF">SVXNc_0430</name>
</gene>
<evidence type="ECO:0008006" key="3">
    <source>
        <dbReference type="Google" id="ProtNLM"/>
    </source>
</evidence>
<sequence length="78" mass="8922">MVYEIKCVECGEMLDFGGEPTDELPEEAIEFNGDIYCRNCVRKFVEFGTGSLEQRFEALEEAVEDIRQHLGMEKGLNI</sequence>
<reference evidence="1 2" key="1">
    <citation type="submission" date="2022-09" db="EMBL/GenBank/DDBJ databases">
        <title>Xylan utilization by haloarchaea-nanohaloarchaea associations.</title>
        <authorList>
            <person name="Yakimov M."/>
        </authorList>
    </citation>
    <scope>NUCLEOTIDE SEQUENCE [LARGE SCALE GENOMIC DNA]</scope>
    <source>
        <strain evidence="1 2">SVXNc</strain>
    </source>
</reference>
<dbReference type="EMBL" id="CP104395">
    <property type="protein sequence ID" value="WEL19454.1"/>
    <property type="molecule type" value="Genomic_DNA"/>
</dbReference>
<evidence type="ECO:0000313" key="1">
    <source>
        <dbReference type="EMBL" id="WEL19454.1"/>
    </source>
</evidence>
<name>A0ABY8CE09_9ARCH</name>